<reference evidence="1 2" key="1">
    <citation type="submission" date="2017-09" db="EMBL/GenBank/DDBJ databases">
        <title>Depth-based differentiation of microbial function through sediment-hosted aquifers and enrichment of novel symbionts in the deep terrestrial subsurface.</title>
        <authorList>
            <person name="Probst A.J."/>
            <person name="Ladd B."/>
            <person name="Jarett J.K."/>
            <person name="Geller-Mcgrath D.E."/>
            <person name="Sieber C.M."/>
            <person name="Emerson J.B."/>
            <person name="Anantharaman K."/>
            <person name="Thomas B.C."/>
            <person name="Malmstrom R."/>
            <person name="Stieglmeier M."/>
            <person name="Klingl A."/>
            <person name="Woyke T."/>
            <person name="Ryan C.M."/>
            <person name="Banfield J.F."/>
        </authorList>
    </citation>
    <scope>NUCLEOTIDE SEQUENCE [LARGE SCALE GENOMIC DNA]</scope>
    <source>
        <strain evidence="1">CG11_big_fil_rev_8_21_14_0_20_45_26</strain>
    </source>
</reference>
<comment type="caution">
    <text evidence="1">The sequence shown here is derived from an EMBL/GenBank/DDBJ whole genome shotgun (WGS) entry which is preliminary data.</text>
</comment>
<evidence type="ECO:0000313" key="2">
    <source>
        <dbReference type="Proteomes" id="UP000230859"/>
    </source>
</evidence>
<accession>A0A2H0LT99</accession>
<name>A0A2H0LT99_9BACT</name>
<gene>
    <name evidence="1" type="ORF">COV74_03640</name>
</gene>
<protein>
    <submittedName>
        <fullName evidence="1">Uncharacterized protein</fullName>
    </submittedName>
</protein>
<dbReference type="Proteomes" id="UP000230859">
    <property type="component" value="Unassembled WGS sequence"/>
</dbReference>
<proteinExistence type="predicted"/>
<dbReference type="AlphaFoldDB" id="A0A2H0LT99"/>
<organism evidence="1 2">
    <name type="scientific">Candidatus Abzuiibacterium crystallinum</name>
    <dbReference type="NCBI Taxonomy" id="1974748"/>
    <lineage>
        <taxon>Bacteria</taxon>
        <taxon>Pseudomonadati</taxon>
        <taxon>Candidatus Omnitrophota</taxon>
        <taxon>Candidatus Abzuiibacterium</taxon>
    </lineage>
</organism>
<dbReference type="EMBL" id="PCVY01000036">
    <property type="protein sequence ID" value="PIQ86725.1"/>
    <property type="molecule type" value="Genomic_DNA"/>
</dbReference>
<sequence length="70" mass="8314">MTEAYLTPERFEAFVKEYRASKSQCWTCDQIVRKIEQKIIIGDSDRDHMVICRPKLQSTKNPEPKKEVRI</sequence>
<evidence type="ECO:0000313" key="1">
    <source>
        <dbReference type="EMBL" id="PIQ86725.1"/>
    </source>
</evidence>